<dbReference type="PANTHER" id="PTHR22963:SF39">
    <property type="entry name" value="DUMPY"/>
    <property type="match status" value="1"/>
</dbReference>
<feature type="compositionally biased region" description="Basic and acidic residues" evidence="7">
    <location>
        <begin position="4107"/>
        <end position="4121"/>
    </location>
</feature>
<feature type="compositionally biased region" description="Polar residues" evidence="7">
    <location>
        <begin position="4931"/>
        <end position="4962"/>
    </location>
</feature>
<feature type="compositionally biased region" description="Polar residues" evidence="7">
    <location>
        <begin position="3677"/>
        <end position="3690"/>
    </location>
</feature>
<feature type="domain" description="EGF-like" evidence="8">
    <location>
        <begin position="1036"/>
        <end position="1075"/>
    </location>
</feature>
<evidence type="ECO:0000256" key="7">
    <source>
        <dbReference type="SAM" id="MobiDB-lite"/>
    </source>
</evidence>
<feature type="domain" description="EGF-like" evidence="8">
    <location>
        <begin position="519"/>
        <end position="562"/>
    </location>
</feature>
<dbReference type="InterPro" id="IPR018097">
    <property type="entry name" value="EGF_Ca-bd_CS"/>
</dbReference>
<feature type="compositionally biased region" description="Basic and acidic residues" evidence="7">
    <location>
        <begin position="5528"/>
        <end position="5543"/>
    </location>
</feature>
<name>A0A1B0FDM2_GLOMM</name>
<dbReference type="Gene3D" id="2.90.20.10">
    <property type="entry name" value="Plasmodium vivax P25 domain"/>
    <property type="match status" value="1"/>
</dbReference>
<feature type="domain" description="EGF-like" evidence="8">
    <location>
        <begin position="955"/>
        <end position="993"/>
    </location>
</feature>
<dbReference type="SMART" id="SM00286">
    <property type="entry name" value="PTI"/>
    <property type="match status" value="16"/>
</dbReference>
<dbReference type="FunFam" id="2.10.25.10:FF:000265">
    <property type="entry name" value="Dumpy, isoform P"/>
    <property type="match status" value="1"/>
</dbReference>
<reference evidence="9" key="1">
    <citation type="submission" date="2020-05" db="UniProtKB">
        <authorList>
            <consortium name="EnsemblMetazoa"/>
        </authorList>
    </citation>
    <scope>IDENTIFICATION</scope>
    <source>
        <strain evidence="9">Yale</strain>
    </source>
</reference>
<dbReference type="PROSITE" id="PS01187">
    <property type="entry name" value="EGF_CA"/>
    <property type="match status" value="7"/>
</dbReference>
<dbReference type="InterPro" id="IPR006150">
    <property type="entry name" value="Cys_repeat_1"/>
</dbReference>
<evidence type="ECO:0000259" key="8">
    <source>
        <dbReference type="PROSITE" id="PS50026"/>
    </source>
</evidence>
<dbReference type="InterPro" id="IPR049883">
    <property type="entry name" value="NOTCH1_EGF-like"/>
</dbReference>
<evidence type="ECO:0000256" key="3">
    <source>
        <dbReference type="ARBA" id="ARBA00022737"/>
    </source>
</evidence>
<dbReference type="PROSITE" id="PS00022">
    <property type="entry name" value="EGF_1"/>
    <property type="match status" value="1"/>
</dbReference>
<accession>A0A1B0FDM2</accession>
<feature type="region of interest" description="Disordered" evidence="7">
    <location>
        <begin position="4521"/>
        <end position="4569"/>
    </location>
</feature>
<sequence length="5652" mass="607940">MGGSFECRCPAGFILDTYVSTDHRNNSINYSAGIMHTTKTNAGFACIDVDECNLDNDIAKCGTNAKCINFPGSYRCLCPSGFQGQGYLHCENINECQDNPCGENAICTDTIGSFICSCKPEYTGDPFRGCADIDECIALEKPCGSYALCENTDPGYDCKCPQGFAGKPDAKTACEQIDVSIHCSSNFDCTNNAECIESQCFCLDGFEPLGSSCVDIDECRTHTGLCEPCQDVHCGEHAYCKADANEAYCICEDGWTFNPNDVSAGCLDIDECDSVHGPFGSCGINATCSNSLGSYSCLCPSGFSGDPHIKCVDVDECHTGSKCGEGAECVNINGGYTCRCPDDSIPDPDPTIRCVAIVTCQVDKECPGNAICENGQRCLCPEPNIGNDCRHPCENRSCGSHAQCMLANGQAQCICSEGFTGSPDLAGGCNDIDECKANPCGSNAICTNTPGGYLCQCPGGSNGDPYREGCDVSKTGPSCSDSNPCAPGESCVQDTYTGTSVCICRQGYERNAATGLCQDMDECTANRVKPACGVNALCKNLPGSYECRCPSGFNGNPFILCEQCNSPECQCQPPFKLVGTSCILSGCSDGNRCPSGAECISIAGGVSYCACPKGYKTLLDGSCADVDECLETGTKTCAYGAECINKEGGFTCVCPSGYNGDAYNGLCAPAQRKCAADRECATNEKCVQPGECVCPPPYFLDPYDNNKCKSPCERFPCGINAKCTPTDPPQCMCEVGFKGDPLLGCTDEDECAHLPCAYGAYCVNKKGGYQCVCPKGFTGDPYKSGCILESGESKSACLEHDDCASNLACVDSTCISPCASLLCGSNAFCETDNHAGWCRCRVGFTKDSNGECVSQCKNIICGEGALCIPTSEGPTCKCPQGYIGNPFPGGSCSTDQCSASRPCSQKQICINGRCKERCDGVVCGIGATCDKNTGKCICEPNFVGNPDLICMPPIKYAECSPVCGQNAHCEYSFDSAICVCNTGTTGNPYESCGAQSKNICEPNSCSANAECRAHASGISCICPPGFAGNGYINCHDIDECANKPCGLNAACLNTHGSFECLCLSGYGGDPFTSCQPVDSIFCADPQTCECNDRVQCPDGYSCEQGKCKNLCSKITCGPRAVCDAGKCLCPLGYVGDAYDLESGCLIRGQCSNDADCNYSEICFQISRGLRKCVDGCSKIQCGPNALCVTNDHRSSCICADGFYGNPSNLQVGCQPERKILKQDDKCDSNNDCESGYSCTTTPEGPRECIHLCSKVLCSTNEECNVDNSGNAVCNCVDSYVWNPVASTCEKPTLPDCTNDQECPSNSACRPDVVGVLKCVSICDEYTCPTNSVCIAQNHKGRCDCLVGFTGNPNDRNGCQPIQKHQCHVNAECSESESCVKYGSEDTLTCRPACEMIKCGPRAVCITNNHQAQCQCPPGPFAGDPYDPFNGCQSVPCVYNKDCPSTQLCNRMTHTCFDVCDQESCGDNAVCLTEDHRAICQCPPGFKANPIPEVECTKVGGCTPTTCHHTAICEITSDGPSCKCPDHFMGDPYKLGCRPEGQCPSGDGDCPTNTICAGGHCVNPCENACGENSECKVVNRKPVCSCPFRFEPIGESAKNGCSRSLSQCKTDIDCGGEICFNEECRVICRESIDCSNGEKCLQNVCAMPCLDHSQCGPNLACLKGMCSIGCRSNRDCLTDQSCINNKCSNPCQSNICGPNAICNIENHRSHCSCPEGFEGNPTPDQGCVRVPSPCLASNQCPNSHMCIGNQCNLPCQKTTSCAIGERCYQQVCRKVCYTSNNCLPGEICNNDGICQPGCDSDADCPPTELCLAGKCKCATGFIGTPFGCSDIDECSENPCHKTARCENLPGSYRCVCPENTVGDAFTKGCAAPKECYKHDDCPQTLACINDKCSNPCSEIACGPNALCLKSENHQAYCECPSGYLGDPFDTSVGCFKVECITNDDCASDKSCDEQTNRCIRPCDLITCGKGSCNVVDHKAMCACFEGYQWVNDVCEDVDECLARPCHSSAFCQNLQGTFNCQCPEGLIGDPIKNGCRDPNECLTDTDCPNTASCQNSRCRSPCEKENVCGINANCVVQSHNAICTCPPNSRGNPSMECVNIECTDNDDCHSEKACLDTKCVDPCSLSNACGSQAQCAVQNHIAICSCEKGTTGNPQLGCVSLQYCISDIQCASGSICSNGICCSLCSSNRDCIADQLCIQGVCQATCKTNATCPEFQFCSNNICTKEVLCREDTDCTPNESCVVDNFGRSSCENVCLGRAVCGRNAECIARSHSADCECKVGFFGDPNSGCRKVECSIDNDCSNDKVCDNHMCKIACLIGEPCGDNALCTTENHKQVCHCQPGYTGNPRERCDIIDFCKDAPCGPGARCRNSRGSFKCTCPPGLVGDPYNEGCRTSVECESNEDCPPHAECTKTKGVPKCHDVCANINCGPNAECIPKGHRAHCACRSGYDGNPTDRLNGCKPLPMPCLVTSDCPTNAYCSDSICKPACILDTECSGEEVCQGGQCINPCFQPQSCGMNALCSIERHFKQCSCPAGFTGNPEVECVRIPMSCHNDLECGAGYSCYESMCFPQCSGDQDCALNEKCLNGNCMLTCRVDNDCFLGHVCLHNKCVFGCHSDDDCSASESCRNDKCVNPCAENPCGPNAACSVANHRATCNCLEGMVPNPTPQVGCVRSPPQECNENRDCPYGLACFESVCRPLCAEDAGCLSNERCQNGACKPLCRRDDDCRNNEVCLGLSCVPGCRSDQGCPTHLSCFDQQCIDPCADARACGTNAVCEVINHTKICSCPIGLLGDAEVSCKSLITTCSSNADCTSTQLCYGGSCQKKCRNDQNCLNDERCMRGICRTVCNVDSVCPQGQICENRICQIGCRNDLNCAPDQTCINKMCKNPCDSPGQCGQCASCLVVNHGIQCSCPNGFVGDGLTGCQLPAQRCNPSCECDETGTYCAQACSRTTDCACSQVCTRGKCRAKCGANRSCPLGQLCERGACVAGCKTNNDCAMDQTCTKGQCSDPCTDKQVCGSNALCTVTDHRLLCYCPDGYDGEPTKECVQFECQHDNDCESNKKCDKGKCRNPCLEYGACGSNAQCRVVNHKPQCSCPPDFFGNPLTECQPLKGGCASNPCGINSRCSEVPGSYECSCMEGCIGDAQKGCVCEDHLVNACHDQPCGLNAACRVLQHNEAQCYCPDEFPNGDPYVHCFLTQPPIDCRTEGCQLGECVREGYDYVCKQDTEQCKVDTDCPSERSCEQGHCIDPCTLRGVCGANALCKTVLHRPRCSCPSCFIGRPQVECKPDPKCTDESTSQPRDPQEQILCASDNDCPDSLQCGEYGQCVDPCQNPQFICRGHKKCETRRHQPLCVCKTGFIVNEYGELTCAPEKRECYRDDDCASNMACAEGKCRNPCIVPVGRTPICSANKSCEVQNHRPLCICMKDCQPSVSICLRDAGCPTGLACRNYQCVDPCEFAQCAPNSPCIVEDHKPICKFCPPGFIADSRYGCQKGQQQITPSYTDSSTTDSTMQDKKISFDRTELTEQPISPQSTMTTEKFSEEIEEIAETTTSFSSLSSHDLDKMITVPSSTITSGTLETEFSKQTPTVDSKAATEKVSGEIEDKTSTELYATSIAEEEASTIIFTSTIIPLKTTSISSDQSLRPEATKTTGKLFKKTEPTTLKAYEFSTPEAAKTELATKSPNPETSTTTEHLSKESEYDTATTTNIIITPRSTVETDASTYDNQIITTTRFISTEQEATISTSIQPFDVTSTNAPEDLLKESQTTKDSYEMEISLNPKVIAEIPSTTLKGELKFETPRQTEISETTESKVHIPNTISRIPYDTTTTMGELETETKLSTTLTIAGETEGPDQSTKLQFEYSSPTSENPSMTSERKVDVMETNVTSGPSEETTRSPFEIANAAITPEAEVSITTENIPSSEVSSRSEATELPFVSEITSATPEEIKSTTLRNETSTFSQNFSKQRSSVEGKATTISETSAETTDKMSTTFINLKTPFATSETFGISKQTYFPEVTTPATFESDAIATSPTTNNATAVSEEAFHGTIPANNAKTVINITSESPMVTTLSSDIKEIEDITLSPFETTKTFYKTSEAKFETSESPKTPKTTETSDLKSETRTDARETTTTIPGGITSSTKFEIGTEGDVTTIKGGLEAIPQEVSKIGTVRTFSVPEVSTTHELITVFTTTGETAETMITRKKPLETTTPYYVTKQSEDAPGTGGTTPVIGTEFVQYEKTLAGKTTMKEFSSTPKYEMPATTTEKDVKSQPVEVPELAKTTVMSGIDETPMITRAETSTESKQVATLSSLIEEATKAITYLTALTSTQTVPVSFMEPATITSFTKHVETTTEAGLFHKTAAEKDVVKEPGPSTLATFNPTGTESYQQESVETTQTGSETQMPFATSLTELYKPTEKSGLTTLTTHFFTSAETTAGDVKILEATTKISKGKEVTKFSSVTEPSKETYIRSELSKTEITATFPPEEKSTEFPEKHKTTLPTITTESEQLHVTSVPFEGEMSTITLRETLSGGSTTAQLPSPSGESSKETSVTASSPKGITNVPMIKTQSATEAGSETEMPFAISLTELHKPTEKSHLTTLRTNFFTSAEATEGDIKLLEATTNISKGKTILEISTQTPLVVPTEKLLKFETTSPPLESVTTKDFMEQIAKEIVYETPKTFKPFDLDEASTKTIKELITTTNSVATAQKEFHVTQPTDFTKTFVVDDSLSPDTVSTATNVASTIQQSSVPIFKTTKRISDTTRPPEATTRSTLYETLITDEQKLRETTIRTERLLPETTASLEGHLITTTIPTAISMIKDATMKPPTVSTDEKTTVAIAGLTEGPTILTTEASITKTTKGTLQTTTFKTSKEKESITPKYTHKPTITTVDTTIKYSNTSSLQDKESKKSTQSYFTSLMPTSASTIPDGTFGGITETNLFGTSEGISERNTTTPKISKSTTLNKSDIPQETAPTGEPTEAITTIKFSTTSAVEETETSTIPPIFVPASTIGIPYLKTRIADVAPELSTKKSEILFTISTATTNEPAPLDHKTKFRPISTPKAKKTSTENHESTTRTSEDASTKTYQLTTKLLDEHTAIVSTEKLSADLSINTETSISTTQTPITPHKYEEPLEIARTDATKTDFKVSVTEITESVDGKISKAATEEAAYSGTLTEAIFKTKDGYEMFTKDSTMLSLPTDRTAPQQHTTFEGRTEASTIEPVKQEKETTTASVSVSETTTASDEDVTSEIERIQQSTLFAKLFNETGQKTTITDIYTTPITPTLSIEESNESSIKIMEENFTTNVADSVTTTTLSTRPAVTTLATELRKSTDALEIMDSPPVILKITSDLPTVVSREMEEPMSAESQPSTIPPRSMEPRQTTTEIIKQFEDISKSMDSETSTRSSQIIFEERTTTIKDAAEEGTTGVFEDSTQFQQPTTMQFDKKSYSTFATKFFGKTTGIPYLTVTPFMKEMTEHSKIEESSSNVQEEEQTTNIKIQKSTTLKPTATKTIFPDKEITTVTIEELQDTTTSAHISSGDTPEKGTEQTPTKEDKVPSSASKEIGGLYQDSVDVVMEKSTVSYIKTLEGGTTAASAKLSSDITQPTLSVRTFTDTTTFPSKIFTMPKSRTEIMSTSREMGTKTPPSTSSSFTTEFIDRTGDITKV</sequence>
<dbReference type="SMART" id="SM00179">
    <property type="entry name" value="EGF_CA"/>
    <property type="match status" value="16"/>
</dbReference>
<dbReference type="InterPro" id="IPR000152">
    <property type="entry name" value="EGF-type_Asp/Asn_hydroxyl_site"/>
</dbReference>
<feature type="region of interest" description="Disordered" evidence="7">
    <location>
        <begin position="5036"/>
        <end position="5071"/>
    </location>
</feature>
<organism evidence="9 10">
    <name type="scientific">Glossina morsitans morsitans</name>
    <name type="common">Savannah tsetse fly</name>
    <dbReference type="NCBI Taxonomy" id="37546"/>
    <lineage>
        <taxon>Eukaryota</taxon>
        <taxon>Metazoa</taxon>
        <taxon>Ecdysozoa</taxon>
        <taxon>Arthropoda</taxon>
        <taxon>Hexapoda</taxon>
        <taxon>Insecta</taxon>
        <taxon>Pterygota</taxon>
        <taxon>Neoptera</taxon>
        <taxon>Endopterygota</taxon>
        <taxon>Diptera</taxon>
        <taxon>Brachycera</taxon>
        <taxon>Muscomorpha</taxon>
        <taxon>Hippoboscoidea</taxon>
        <taxon>Glossinidae</taxon>
        <taxon>Glossina</taxon>
    </lineage>
</organism>
<feature type="domain" description="EGF-like" evidence="8">
    <location>
        <begin position="92"/>
        <end position="131"/>
    </location>
</feature>
<feature type="disulfide bond" evidence="6">
    <location>
        <begin position="485"/>
        <end position="502"/>
    </location>
</feature>
<dbReference type="STRING" id="37546.A0A1B0FDM2"/>
<evidence type="ECO:0000313" key="9">
    <source>
        <dbReference type="EnsemblMetazoa" id="GMOY001693-PA"/>
    </source>
</evidence>
<feature type="domain" description="EGF-like" evidence="8">
    <location>
        <begin position="1995"/>
        <end position="2035"/>
    </location>
</feature>
<feature type="region of interest" description="Disordered" evidence="7">
    <location>
        <begin position="3844"/>
        <end position="3872"/>
    </location>
</feature>
<evidence type="ECO:0000256" key="5">
    <source>
        <dbReference type="ARBA" id="ARBA00023180"/>
    </source>
</evidence>
<evidence type="ECO:0000256" key="1">
    <source>
        <dbReference type="ARBA" id="ARBA00022536"/>
    </source>
</evidence>
<dbReference type="InterPro" id="IPR003645">
    <property type="entry name" value="Fol_N"/>
</dbReference>
<dbReference type="PROSITE" id="PS50026">
    <property type="entry name" value="EGF_3"/>
    <property type="match status" value="16"/>
</dbReference>
<dbReference type="InterPro" id="IPR000742">
    <property type="entry name" value="EGF"/>
</dbReference>
<dbReference type="SMART" id="SM00289">
    <property type="entry name" value="WR1"/>
    <property type="match status" value="15"/>
</dbReference>
<dbReference type="SMART" id="SM00274">
    <property type="entry name" value="FOLN"/>
    <property type="match status" value="18"/>
</dbReference>
<dbReference type="EnsemblMetazoa" id="GMOY001693-RA">
    <property type="protein sequence ID" value="GMOY001693-PA"/>
    <property type="gene ID" value="GMOY001693"/>
</dbReference>
<dbReference type="Proteomes" id="UP000092444">
    <property type="component" value="Unassembled WGS sequence"/>
</dbReference>
<feature type="region of interest" description="Disordered" evidence="7">
    <location>
        <begin position="5514"/>
        <end position="5547"/>
    </location>
</feature>
<dbReference type="PROSITE" id="PS01186">
    <property type="entry name" value="EGF_2"/>
    <property type="match status" value="13"/>
</dbReference>
<proteinExistence type="predicted"/>
<keyword evidence="2" id="KW-0732">Signal</keyword>
<dbReference type="SMART" id="SM00181">
    <property type="entry name" value="EGF"/>
    <property type="match status" value="54"/>
</dbReference>
<feature type="compositionally biased region" description="Low complexity" evidence="7">
    <location>
        <begin position="5218"/>
        <end position="5230"/>
    </location>
</feature>
<dbReference type="PANTHER" id="PTHR22963">
    <property type="entry name" value="ENDOGLIN-RELATED"/>
    <property type="match status" value="1"/>
</dbReference>
<dbReference type="Pfam" id="PF07645">
    <property type="entry name" value="EGF_CA"/>
    <property type="match status" value="12"/>
</dbReference>
<dbReference type="VEuPathDB" id="VectorBase:GMOY001693"/>
<feature type="domain" description="EGF-like" evidence="8">
    <location>
        <begin position="268"/>
        <end position="312"/>
    </location>
</feature>
<dbReference type="CDD" id="cd00054">
    <property type="entry name" value="EGF_CA"/>
    <property type="match status" value="13"/>
</dbReference>
<keyword evidence="1 6" id="KW-0245">EGF-like domain</keyword>
<feature type="domain" description="EGF-like" evidence="8">
    <location>
        <begin position="625"/>
        <end position="668"/>
    </location>
</feature>
<feature type="compositionally biased region" description="Low complexity" evidence="7">
    <location>
        <begin position="4122"/>
        <end position="4134"/>
    </location>
</feature>
<dbReference type="Gene3D" id="2.10.25.10">
    <property type="entry name" value="Laminin"/>
    <property type="match status" value="15"/>
</dbReference>
<evidence type="ECO:0000256" key="6">
    <source>
        <dbReference type="PROSITE-ProRule" id="PRU00076"/>
    </source>
</evidence>
<keyword evidence="3" id="KW-0677">Repeat</keyword>
<feature type="compositionally biased region" description="Polar residues" evidence="7">
    <location>
        <begin position="5516"/>
        <end position="5527"/>
    </location>
</feature>
<feature type="compositionally biased region" description="Polar residues" evidence="7">
    <location>
        <begin position="4521"/>
        <end position="4550"/>
    </location>
</feature>
<feature type="compositionally biased region" description="Polar residues" evidence="7">
    <location>
        <begin position="5191"/>
        <end position="5206"/>
    </location>
</feature>
<feature type="domain" description="EGF-like" evidence="8">
    <location>
        <begin position="1829"/>
        <end position="1865"/>
    </location>
</feature>
<feature type="compositionally biased region" description="Basic and acidic residues" evidence="7">
    <location>
        <begin position="5055"/>
        <end position="5071"/>
    </location>
</feature>
<dbReference type="SUPFAM" id="SSF57184">
    <property type="entry name" value="Growth factor receptor domain"/>
    <property type="match status" value="5"/>
</dbReference>
<dbReference type="InterPro" id="IPR001881">
    <property type="entry name" value="EGF-like_Ca-bd_dom"/>
</dbReference>
<dbReference type="PROSITE" id="PS00010">
    <property type="entry name" value="ASX_HYDROXYL"/>
    <property type="match status" value="13"/>
</dbReference>
<feature type="domain" description="EGF-like" evidence="8">
    <location>
        <begin position="431"/>
        <end position="471"/>
    </location>
</feature>
<keyword evidence="4 6" id="KW-1015">Disulfide bond</keyword>
<keyword evidence="5" id="KW-0325">Glycoprotein</keyword>
<evidence type="ECO:0000256" key="4">
    <source>
        <dbReference type="ARBA" id="ARBA00023157"/>
    </source>
</evidence>
<feature type="domain" description="EGF-like" evidence="8">
    <location>
        <begin position="475"/>
        <end position="518"/>
    </location>
</feature>
<dbReference type="EMBL" id="CCAG010003339">
    <property type="status" value="NOT_ANNOTATED_CDS"/>
    <property type="molecule type" value="Genomic_DNA"/>
</dbReference>
<feature type="compositionally biased region" description="Polar residues" evidence="7">
    <location>
        <begin position="3849"/>
        <end position="3870"/>
    </location>
</feature>
<dbReference type="FunFam" id="2.10.25.10:FF:000526">
    <property type="entry name" value="Dumpy, isoform J"/>
    <property type="match status" value="1"/>
</dbReference>
<feature type="region of interest" description="Disordered" evidence="7">
    <location>
        <begin position="5186"/>
        <end position="5237"/>
    </location>
</feature>
<feature type="domain" description="EGF-like" evidence="8">
    <location>
        <begin position="132"/>
        <end position="175"/>
    </location>
</feature>
<evidence type="ECO:0000256" key="2">
    <source>
        <dbReference type="ARBA" id="ARBA00022729"/>
    </source>
</evidence>
<feature type="region of interest" description="Disordered" evidence="7">
    <location>
        <begin position="4931"/>
        <end position="4966"/>
    </location>
</feature>
<dbReference type="PhylomeDB" id="A0A1B0FDM2"/>
<feature type="domain" description="EGF-like" evidence="8">
    <location>
        <begin position="313"/>
        <end position="351"/>
    </location>
</feature>
<evidence type="ECO:0000313" key="10">
    <source>
        <dbReference type="Proteomes" id="UP000092444"/>
    </source>
</evidence>
<feature type="domain" description="EGF-like" evidence="8">
    <location>
        <begin position="996"/>
        <end position="1035"/>
    </location>
</feature>
<dbReference type="InterPro" id="IPR009030">
    <property type="entry name" value="Growth_fac_rcpt_cys_sf"/>
</dbReference>
<feature type="domain" description="EGF-like" evidence="8">
    <location>
        <begin position="48"/>
        <end position="91"/>
    </location>
</feature>
<comment type="caution">
    <text evidence="6">Lacks conserved residue(s) required for the propagation of feature annotation.</text>
</comment>
<feature type="domain" description="EGF-like" evidence="8">
    <location>
        <begin position="2352"/>
        <end position="2392"/>
    </location>
</feature>
<feature type="disulfide bond" evidence="6">
    <location>
        <begin position="959"/>
        <end position="969"/>
    </location>
</feature>
<feature type="region of interest" description="Disordered" evidence="7">
    <location>
        <begin position="4091"/>
        <end position="4136"/>
    </location>
</feature>
<protein>
    <recommendedName>
        <fullName evidence="8">EGF-like domain-containing protein</fullName>
    </recommendedName>
</protein>
<dbReference type="FunFam" id="2.10.25.10:FF:000038">
    <property type="entry name" value="Fibrillin 2"/>
    <property type="match status" value="8"/>
</dbReference>
<feature type="region of interest" description="Disordered" evidence="7">
    <location>
        <begin position="5350"/>
        <end position="5369"/>
    </location>
</feature>
<dbReference type="SUPFAM" id="SSF57196">
    <property type="entry name" value="EGF/Laminin"/>
    <property type="match status" value="5"/>
</dbReference>
<dbReference type="GO" id="GO:0005509">
    <property type="term" value="F:calcium ion binding"/>
    <property type="evidence" value="ECO:0007669"/>
    <property type="project" value="InterPro"/>
</dbReference>
<feature type="region of interest" description="Disordered" evidence="7">
    <location>
        <begin position="3669"/>
        <end position="3699"/>
    </location>
</feature>
<feature type="domain" description="EGF-like" evidence="8">
    <location>
        <begin position="747"/>
        <end position="787"/>
    </location>
</feature>
<keyword evidence="10" id="KW-1185">Reference proteome</keyword>